<evidence type="ECO:0000256" key="7">
    <source>
        <dbReference type="ARBA" id="ARBA00022801"/>
    </source>
</evidence>
<proteinExistence type="inferred from homology"/>
<feature type="active site" evidence="9">
    <location>
        <position position="166"/>
    </location>
</feature>
<comment type="caution">
    <text evidence="11">The sequence shown here is derived from an EMBL/GenBank/DDBJ whole genome shotgun (WGS) entry which is preliminary data.</text>
</comment>
<evidence type="ECO:0000256" key="6">
    <source>
        <dbReference type="ARBA" id="ARBA00022670"/>
    </source>
</evidence>
<dbReference type="PANTHER" id="PTHR23402:SF1">
    <property type="entry name" value="PYROGLUTAMYL-PEPTIDASE I"/>
    <property type="match status" value="1"/>
</dbReference>
<comment type="subunit">
    <text evidence="9">Homotetramer.</text>
</comment>
<dbReference type="InterPro" id="IPR029762">
    <property type="entry name" value="PGP-I_bact-type"/>
</dbReference>
<keyword evidence="5 9" id="KW-0963">Cytoplasm</keyword>
<evidence type="ECO:0000313" key="11">
    <source>
        <dbReference type="EMBL" id="MCF6138746.1"/>
    </source>
</evidence>
<dbReference type="Gene3D" id="3.40.630.20">
    <property type="entry name" value="Peptidase C15, pyroglutamyl peptidase I-like"/>
    <property type="match status" value="1"/>
</dbReference>
<dbReference type="PROSITE" id="PS01333">
    <property type="entry name" value="PYRASE_GLU"/>
    <property type="match status" value="1"/>
</dbReference>
<dbReference type="InterPro" id="IPR033693">
    <property type="entry name" value="PGPEP1_Glu_AS"/>
</dbReference>
<evidence type="ECO:0000256" key="4">
    <source>
        <dbReference type="ARBA" id="ARBA00006641"/>
    </source>
</evidence>
<reference evidence="11 12" key="1">
    <citation type="submission" date="2022-01" db="EMBL/GenBank/DDBJ databases">
        <title>Alkalihalobacillus sp. EGI L200015, a novel bacterium isolated from a salt lake sediment.</title>
        <authorList>
            <person name="Gao L."/>
            <person name="Fang B.-Z."/>
            <person name="Li W.-J."/>
        </authorList>
    </citation>
    <scope>NUCLEOTIDE SEQUENCE [LARGE SCALE GENOMIC DNA]</scope>
    <source>
        <strain evidence="11 12">KCTC 12718</strain>
    </source>
</reference>
<dbReference type="CDD" id="cd00501">
    <property type="entry name" value="Peptidase_C15"/>
    <property type="match status" value="1"/>
</dbReference>
<keyword evidence="12" id="KW-1185">Reference proteome</keyword>
<feature type="active site" evidence="9">
    <location>
        <position position="142"/>
    </location>
</feature>
<comment type="subcellular location">
    <subcellularLocation>
        <location evidence="3 9">Cytoplasm</location>
    </subcellularLocation>
</comment>
<dbReference type="HAMAP" id="MF_00417">
    <property type="entry name" value="Pyrrolid_peptidase"/>
    <property type="match status" value="1"/>
</dbReference>
<feature type="active site" evidence="9 10">
    <location>
        <position position="80"/>
    </location>
</feature>
<dbReference type="PIRSF" id="PIRSF015592">
    <property type="entry name" value="Prld-crbxl_pptds"/>
    <property type="match status" value="1"/>
</dbReference>
<evidence type="ECO:0000256" key="1">
    <source>
        <dbReference type="ARBA" id="ARBA00001770"/>
    </source>
</evidence>
<gene>
    <name evidence="9 11" type="primary">pcp</name>
    <name evidence="11" type="ORF">L2716_13500</name>
</gene>
<keyword evidence="7 9" id="KW-0378">Hydrolase</keyword>
<comment type="catalytic activity">
    <reaction evidence="1 9 10">
        <text>Release of an N-terminal pyroglutamyl group from a polypeptide, the second amino acid generally not being Pro.</text>
        <dbReference type="EC" id="3.4.19.3"/>
    </reaction>
</comment>
<comment type="similarity">
    <text evidence="4 9">Belongs to the peptidase C15 family.</text>
</comment>
<dbReference type="GO" id="GO:0016920">
    <property type="term" value="F:pyroglutamyl-peptidase activity"/>
    <property type="evidence" value="ECO:0007669"/>
    <property type="project" value="UniProtKB-EC"/>
</dbReference>
<evidence type="ECO:0000256" key="8">
    <source>
        <dbReference type="ARBA" id="ARBA00022807"/>
    </source>
</evidence>
<dbReference type="InterPro" id="IPR000816">
    <property type="entry name" value="Peptidase_C15"/>
</dbReference>
<evidence type="ECO:0000256" key="10">
    <source>
        <dbReference type="PROSITE-ProRule" id="PRU10076"/>
    </source>
</evidence>
<accession>A0ABS9H3U5</accession>
<dbReference type="InterPro" id="IPR036440">
    <property type="entry name" value="Peptidase_C15-like_sf"/>
</dbReference>
<dbReference type="PANTHER" id="PTHR23402">
    <property type="entry name" value="PROTEASE FAMILY C15 PYROGLUTAMYL-PEPTIDASE I-RELATED"/>
    <property type="match status" value="1"/>
</dbReference>
<sequence>MKKLLLTGFEPFLDHAMNPTESIVRNLDGKRVGEFEVVGRVLPVVFDEAAPQLLTHLKEIEPDAVIALGLAAGRNKITPERVAINVNDGVKDNAGQTPVDEVIVEGGPAAYFSTLPIRQIVDHLHEERIPTAISNSAGTYLCNNVMYLLLHELDKRDLKMPAGFIHVPASFELSIGEESLPAWPLPTIQKAVEAAIKTLAV</sequence>
<name>A0ABS9H3U5_9BACL</name>
<dbReference type="InterPro" id="IPR016125">
    <property type="entry name" value="Peptidase_C15-like"/>
</dbReference>
<evidence type="ECO:0000313" key="12">
    <source>
        <dbReference type="Proteomes" id="UP001649381"/>
    </source>
</evidence>
<dbReference type="NCBIfam" id="NF009676">
    <property type="entry name" value="PRK13197.1"/>
    <property type="match status" value="1"/>
</dbReference>
<evidence type="ECO:0000256" key="3">
    <source>
        <dbReference type="ARBA" id="ARBA00004496"/>
    </source>
</evidence>
<organism evidence="11 12">
    <name type="scientific">Pseudalkalibacillus berkeleyi</name>
    <dbReference type="NCBI Taxonomy" id="1069813"/>
    <lineage>
        <taxon>Bacteria</taxon>
        <taxon>Bacillati</taxon>
        <taxon>Bacillota</taxon>
        <taxon>Bacilli</taxon>
        <taxon>Bacillales</taxon>
        <taxon>Fictibacillaceae</taxon>
        <taxon>Pseudalkalibacillus</taxon>
    </lineage>
</organism>
<evidence type="ECO:0000256" key="9">
    <source>
        <dbReference type="HAMAP-Rule" id="MF_00417"/>
    </source>
</evidence>
<dbReference type="SUPFAM" id="SSF53182">
    <property type="entry name" value="Pyrrolidone carboxyl peptidase (pyroglutamate aminopeptidase)"/>
    <property type="match status" value="1"/>
</dbReference>
<evidence type="ECO:0000256" key="2">
    <source>
        <dbReference type="ARBA" id="ARBA00002280"/>
    </source>
</evidence>
<dbReference type="EC" id="3.4.19.3" evidence="9"/>
<dbReference type="Pfam" id="PF01470">
    <property type="entry name" value="Peptidase_C15"/>
    <property type="match status" value="1"/>
</dbReference>
<keyword evidence="8 9" id="KW-0788">Thiol protease</keyword>
<dbReference type="Proteomes" id="UP001649381">
    <property type="component" value="Unassembled WGS sequence"/>
</dbReference>
<keyword evidence="6 9" id="KW-0645">Protease</keyword>
<dbReference type="EMBL" id="JAKIJS010000001">
    <property type="protein sequence ID" value="MCF6138746.1"/>
    <property type="molecule type" value="Genomic_DNA"/>
</dbReference>
<dbReference type="NCBIfam" id="TIGR00504">
    <property type="entry name" value="pyro_pdase"/>
    <property type="match status" value="1"/>
</dbReference>
<evidence type="ECO:0000256" key="5">
    <source>
        <dbReference type="ARBA" id="ARBA00022490"/>
    </source>
</evidence>
<protein>
    <recommendedName>
        <fullName evidence="9">Pyrrolidone-carboxylate peptidase</fullName>
        <ecNumber evidence="9">3.4.19.3</ecNumber>
    </recommendedName>
    <alternativeName>
        <fullName evidence="9">5-oxoprolyl-peptidase</fullName>
    </alternativeName>
    <alternativeName>
        <fullName evidence="9">Pyroglutamyl-peptidase I</fullName>
        <shortName evidence="9">PGP-I</shortName>
        <shortName evidence="9">Pyrase</shortName>
    </alternativeName>
</protein>
<dbReference type="RefSeq" id="WP_236336609.1">
    <property type="nucleotide sequence ID" value="NZ_JAKIJS010000001.1"/>
</dbReference>
<dbReference type="PRINTS" id="PR00706">
    <property type="entry name" value="PYROGLUPTASE"/>
</dbReference>
<comment type="function">
    <text evidence="2 9">Removes 5-oxoproline from various penultimate amino acid residues except L-proline.</text>
</comment>